<evidence type="ECO:0000313" key="3">
    <source>
        <dbReference type="Proteomes" id="UP000054558"/>
    </source>
</evidence>
<dbReference type="OrthoDB" id="585770at2759"/>
<evidence type="ECO:0000256" key="1">
    <source>
        <dbReference type="SAM" id="SignalP"/>
    </source>
</evidence>
<feature type="chain" id="PRO_5012169008" description="Root cap family protein" evidence="1">
    <location>
        <begin position="34"/>
        <end position="387"/>
    </location>
</feature>
<evidence type="ECO:0008006" key="4">
    <source>
        <dbReference type="Google" id="ProtNLM"/>
    </source>
</evidence>
<dbReference type="Proteomes" id="UP000054558">
    <property type="component" value="Unassembled WGS sequence"/>
</dbReference>
<feature type="signal peptide" evidence="1">
    <location>
        <begin position="1"/>
        <end position="33"/>
    </location>
</feature>
<keyword evidence="3" id="KW-1185">Reference proteome</keyword>
<keyword evidence="1" id="KW-0732">Signal</keyword>
<sequence>MAPNKRHSNVSRGALRAALVLLFCVGMAPAVFAAGNCKACYKESPLDAKVCSDTGTVSVRGTSGSGDATCEKGTCTLTCSSPKKEFISESPVSTVTTVVKCVCAAAPNPAPGGNGDPHFDGPEGIKYDFHGEQDKDFCLITDARFQMNSHFIGQETEHTGFTGTWMDSFFLIYSTEDGQTEHTVHVAVADTPDVSLASNLTIAFDSKPILLHEPRIAGSGDDTWRASDGSCALEHLMTSAATDGVRVNISGVVDMTIQVASHNYPDGLHLDFSINALRMTSSVHGVLGQMFKSGKPQQFQAAGHVGDNGEGIVDGTYRDYQTSDLASPDCKFSQYVRTFETPSTDQPGSRNAASSRKLLSADAQTLSVSGGFACRHVADGGLLCAGV</sequence>
<evidence type="ECO:0000313" key="2">
    <source>
        <dbReference type="EMBL" id="GAQ84576.1"/>
    </source>
</evidence>
<proteinExistence type="predicted"/>
<reference evidence="2 3" key="1">
    <citation type="journal article" date="2014" name="Nat. Commun.">
        <title>Klebsormidium flaccidum genome reveals primary factors for plant terrestrial adaptation.</title>
        <authorList>
            <person name="Hori K."/>
            <person name="Maruyama F."/>
            <person name="Fujisawa T."/>
            <person name="Togashi T."/>
            <person name="Yamamoto N."/>
            <person name="Seo M."/>
            <person name="Sato S."/>
            <person name="Yamada T."/>
            <person name="Mori H."/>
            <person name="Tajima N."/>
            <person name="Moriyama T."/>
            <person name="Ikeuchi M."/>
            <person name="Watanabe M."/>
            <person name="Wada H."/>
            <person name="Kobayashi K."/>
            <person name="Saito M."/>
            <person name="Masuda T."/>
            <person name="Sasaki-Sekimoto Y."/>
            <person name="Mashiguchi K."/>
            <person name="Awai K."/>
            <person name="Shimojima M."/>
            <person name="Masuda S."/>
            <person name="Iwai M."/>
            <person name="Nobusawa T."/>
            <person name="Narise T."/>
            <person name="Kondo S."/>
            <person name="Saito H."/>
            <person name="Sato R."/>
            <person name="Murakawa M."/>
            <person name="Ihara Y."/>
            <person name="Oshima-Yamada Y."/>
            <person name="Ohtaka K."/>
            <person name="Satoh M."/>
            <person name="Sonobe K."/>
            <person name="Ishii M."/>
            <person name="Ohtani R."/>
            <person name="Kanamori-Sato M."/>
            <person name="Honoki R."/>
            <person name="Miyazaki D."/>
            <person name="Mochizuki H."/>
            <person name="Umetsu J."/>
            <person name="Higashi K."/>
            <person name="Shibata D."/>
            <person name="Kamiya Y."/>
            <person name="Sato N."/>
            <person name="Nakamura Y."/>
            <person name="Tabata S."/>
            <person name="Ida S."/>
            <person name="Kurokawa K."/>
            <person name="Ohta H."/>
        </authorList>
    </citation>
    <scope>NUCLEOTIDE SEQUENCE [LARGE SCALE GENOMIC DNA]</scope>
    <source>
        <strain evidence="2 3">NIES-2285</strain>
    </source>
</reference>
<dbReference type="PANTHER" id="PTHR31656">
    <property type="entry name" value="ROOT CAP DOMAIN-CONTAINING PROTEIN"/>
    <property type="match status" value="1"/>
</dbReference>
<protein>
    <recommendedName>
        <fullName evidence="4">Root cap family protein</fullName>
    </recommendedName>
</protein>
<dbReference type="OMA" id="SFCMCDI"/>
<gene>
    <name evidence="2" type="ORF">KFL_001950090</name>
</gene>
<dbReference type="EMBL" id="DF237144">
    <property type="protein sequence ID" value="GAQ84576.1"/>
    <property type="molecule type" value="Genomic_DNA"/>
</dbReference>
<organism evidence="2 3">
    <name type="scientific">Klebsormidium nitens</name>
    <name type="common">Green alga</name>
    <name type="synonym">Ulothrix nitens</name>
    <dbReference type="NCBI Taxonomy" id="105231"/>
    <lineage>
        <taxon>Eukaryota</taxon>
        <taxon>Viridiplantae</taxon>
        <taxon>Streptophyta</taxon>
        <taxon>Klebsormidiophyceae</taxon>
        <taxon>Klebsormidiales</taxon>
        <taxon>Klebsormidiaceae</taxon>
        <taxon>Klebsormidium</taxon>
    </lineage>
</organism>
<name>A0A1Y1I778_KLENI</name>
<accession>A0A1Y1I778</accession>
<dbReference type="AlphaFoldDB" id="A0A1Y1I778"/>